<dbReference type="InterPro" id="IPR006652">
    <property type="entry name" value="Kelch_1"/>
</dbReference>
<evidence type="ECO:0000256" key="1">
    <source>
        <dbReference type="SAM" id="SignalP"/>
    </source>
</evidence>
<gene>
    <name evidence="2" type="ORF">EKO04_010252</name>
</gene>
<feature type="chain" id="PRO_5034278694" description="Galactose oxidase" evidence="1">
    <location>
        <begin position="20"/>
        <end position="346"/>
    </location>
</feature>
<evidence type="ECO:0000313" key="2">
    <source>
        <dbReference type="EMBL" id="KAF9691645.1"/>
    </source>
</evidence>
<dbReference type="EMBL" id="RZGK01000020">
    <property type="protein sequence ID" value="KAF9691645.1"/>
    <property type="molecule type" value="Genomic_DNA"/>
</dbReference>
<dbReference type="Pfam" id="PF24681">
    <property type="entry name" value="Kelch_KLHDC2_KLHL20_DRC7"/>
    <property type="match status" value="1"/>
</dbReference>
<sequence length="346" mass="37196">MYSTQIVFTLCCFLSTTVAHPSNKTPDWKLLAPVPISRQEHTTLYVPPSTIAVLGGIIPTYDNSTLPMRTTCLMQFYSIPKDTWAAAAPLPRAMNHINAATVKGQIYVLGGLADLGETPPAWRGASDSSVYSSHTLNWSSVPGLPKEEARGSAAVGVYKDKIILAGGMTDLELSINGSQNSVAVVSIFDTTLRKWLDLPRKAKYMPEGRDHAGAAVVDGKMYVLGGRNQGQENVKDTVFVLDLCNLKSGWSITKARMPTPRGGVAAGTVGKKVYIFGGEGNQATESGVFDQVEAYDTVRDRWESVGKMRVPRHGTYAVGVGKNVYVPGGGVMQSGAPVAYFDVFET</sequence>
<dbReference type="PANTHER" id="PTHR45632">
    <property type="entry name" value="LD33804P"/>
    <property type="match status" value="1"/>
</dbReference>
<proteinExistence type="predicted"/>
<keyword evidence="3" id="KW-1185">Reference proteome</keyword>
<accession>A0A8H7ME86</accession>
<dbReference type="Gene3D" id="2.120.10.80">
    <property type="entry name" value="Kelch-type beta propeller"/>
    <property type="match status" value="2"/>
</dbReference>
<dbReference type="SUPFAM" id="SSF117281">
    <property type="entry name" value="Kelch motif"/>
    <property type="match status" value="1"/>
</dbReference>
<evidence type="ECO:0008006" key="4">
    <source>
        <dbReference type="Google" id="ProtNLM"/>
    </source>
</evidence>
<reference evidence="2" key="2">
    <citation type="submission" date="2020-09" db="EMBL/GenBank/DDBJ databases">
        <title>Reference genome assembly for Australian Ascochyta lentis isolate Al4.</title>
        <authorList>
            <person name="Lee R.C."/>
            <person name="Farfan-Caceres L.M."/>
            <person name="Debler J.W."/>
            <person name="Williams A.H."/>
            <person name="Henares B.M."/>
        </authorList>
    </citation>
    <scope>NUCLEOTIDE SEQUENCE</scope>
    <source>
        <strain evidence="2">Al4</strain>
    </source>
</reference>
<evidence type="ECO:0000313" key="3">
    <source>
        <dbReference type="Proteomes" id="UP000651452"/>
    </source>
</evidence>
<comment type="caution">
    <text evidence="2">The sequence shown here is derived from an EMBL/GenBank/DDBJ whole genome shotgun (WGS) entry which is preliminary data.</text>
</comment>
<protein>
    <recommendedName>
        <fullName evidence="4">Galactose oxidase</fullName>
    </recommendedName>
</protein>
<dbReference type="Proteomes" id="UP000651452">
    <property type="component" value="Unassembled WGS sequence"/>
</dbReference>
<dbReference type="SMART" id="SM00612">
    <property type="entry name" value="Kelch"/>
    <property type="match status" value="5"/>
</dbReference>
<dbReference type="InterPro" id="IPR015915">
    <property type="entry name" value="Kelch-typ_b-propeller"/>
</dbReference>
<dbReference type="PANTHER" id="PTHR45632:SF24">
    <property type="entry name" value="GALACTOSE OXIDASE"/>
    <property type="match status" value="1"/>
</dbReference>
<organism evidence="2 3">
    <name type="scientific">Ascochyta lentis</name>
    <dbReference type="NCBI Taxonomy" id="205686"/>
    <lineage>
        <taxon>Eukaryota</taxon>
        <taxon>Fungi</taxon>
        <taxon>Dikarya</taxon>
        <taxon>Ascomycota</taxon>
        <taxon>Pezizomycotina</taxon>
        <taxon>Dothideomycetes</taxon>
        <taxon>Pleosporomycetidae</taxon>
        <taxon>Pleosporales</taxon>
        <taxon>Pleosporineae</taxon>
        <taxon>Didymellaceae</taxon>
        <taxon>Ascochyta</taxon>
    </lineage>
</organism>
<dbReference type="AlphaFoldDB" id="A0A8H7ME86"/>
<dbReference type="OrthoDB" id="45365at2759"/>
<keyword evidence="1" id="KW-0732">Signal</keyword>
<reference evidence="2" key="1">
    <citation type="submission" date="2018-12" db="EMBL/GenBank/DDBJ databases">
        <authorList>
            <person name="Syme R.A."/>
            <person name="Farfan-Caceres L."/>
            <person name="Lichtenzveig J."/>
        </authorList>
    </citation>
    <scope>NUCLEOTIDE SEQUENCE</scope>
    <source>
        <strain evidence="2">Al4</strain>
    </source>
</reference>
<feature type="signal peptide" evidence="1">
    <location>
        <begin position="1"/>
        <end position="19"/>
    </location>
</feature>
<name>A0A8H7ME86_9PLEO</name>